<dbReference type="PANTHER" id="PTHR33962:SF1">
    <property type="entry name" value="RECQ-MEDIATED GENOME INSTABILITY PROTEIN 2"/>
    <property type="match status" value="1"/>
</dbReference>
<dbReference type="Gene3D" id="2.40.50.140">
    <property type="entry name" value="Nucleic acid-binding proteins"/>
    <property type="match status" value="1"/>
</dbReference>
<dbReference type="AlphaFoldDB" id="A0A2P5FLU6"/>
<dbReference type="InParanoid" id="A0A2P5FLU6"/>
<organism evidence="1 2">
    <name type="scientific">Trema orientale</name>
    <name type="common">Charcoal tree</name>
    <name type="synonym">Celtis orientalis</name>
    <dbReference type="NCBI Taxonomy" id="63057"/>
    <lineage>
        <taxon>Eukaryota</taxon>
        <taxon>Viridiplantae</taxon>
        <taxon>Streptophyta</taxon>
        <taxon>Embryophyta</taxon>
        <taxon>Tracheophyta</taxon>
        <taxon>Spermatophyta</taxon>
        <taxon>Magnoliopsida</taxon>
        <taxon>eudicotyledons</taxon>
        <taxon>Gunneridae</taxon>
        <taxon>Pentapetalae</taxon>
        <taxon>rosids</taxon>
        <taxon>fabids</taxon>
        <taxon>Rosales</taxon>
        <taxon>Cannabaceae</taxon>
        <taxon>Trema</taxon>
    </lineage>
</organism>
<dbReference type="GO" id="GO:0006281">
    <property type="term" value="P:DNA repair"/>
    <property type="evidence" value="ECO:0007669"/>
    <property type="project" value="TreeGrafter"/>
</dbReference>
<dbReference type="FunFam" id="2.40.50.140:FF:000345">
    <property type="entry name" value="RecQ-mediated genome instability-like protein"/>
    <property type="match status" value="1"/>
</dbReference>
<dbReference type="FunCoup" id="A0A2P5FLU6">
    <property type="interactions" value="88"/>
</dbReference>
<gene>
    <name evidence="1" type="ORF">TorRG33x02_053610</name>
</gene>
<dbReference type="GO" id="GO:0005829">
    <property type="term" value="C:cytosol"/>
    <property type="evidence" value="ECO:0007669"/>
    <property type="project" value="TreeGrafter"/>
</dbReference>
<proteinExistence type="predicted"/>
<accession>A0A2P5FLU6</accession>
<dbReference type="GO" id="GO:0033045">
    <property type="term" value="P:regulation of sister chromatid segregation"/>
    <property type="evidence" value="ECO:0007669"/>
    <property type="project" value="TreeGrafter"/>
</dbReference>
<dbReference type="GO" id="GO:0016607">
    <property type="term" value="C:nuclear speck"/>
    <property type="evidence" value="ECO:0007669"/>
    <property type="project" value="TreeGrafter"/>
</dbReference>
<name>A0A2P5FLU6_TREOI</name>
<dbReference type="Proteomes" id="UP000237000">
    <property type="component" value="Unassembled WGS sequence"/>
</dbReference>
<dbReference type="PANTHER" id="PTHR33962">
    <property type="entry name" value="RECQ-MEDIATED GENOME INSTABILITY PROTEIN 2 RMI2"/>
    <property type="match status" value="1"/>
</dbReference>
<protein>
    <submittedName>
        <fullName evidence="1">RecQ-mediated genome instability protein</fullName>
    </submittedName>
</protein>
<dbReference type="GO" id="GO:2000042">
    <property type="term" value="P:negative regulation of double-strand break repair via homologous recombination"/>
    <property type="evidence" value="ECO:0007669"/>
    <property type="project" value="TreeGrafter"/>
</dbReference>
<comment type="caution">
    <text evidence="1">The sequence shown here is derived from an EMBL/GenBank/DDBJ whole genome shotgun (WGS) entry which is preliminary data.</text>
</comment>
<dbReference type="SUPFAM" id="SSF50249">
    <property type="entry name" value="Nucleic acid-binding proteins"/>
    <property type="match status" value="1"/>
</dbReference>
<dbReference type="InterPro" id="IPR032245">
    <property type="entry name" value="RMI2"/>
</dbReference>
<dbReference type="Pfam" id="PF16100">
    <property type="entry name" value="RMI2"/>
    <property type="match status" value="1"/>
</dbReference>
<dbReference type="OrthoDB" id="59690at2759"/>
<reference evidence="2" key="1">
    <citation type="submission" date="2016-06" db="EMBL/GenBank/DDBJ databases">
        <title>Parallel loss of symbiosis genes in relatives of nitrogen-fixing non-legume Parasponia.</title>
        <authorList>
            <person name="Van Velzen R."/>
            <person name="Holmer R."/>
            <person name="Bu F."/>
            <person name="Rutten L."/>
            <person name="Van Zeijl A."/>
            <person name="Liu W."/>
            <person name="Santuari L."/>
            <person name="Cao Q."/>
            <person name="Sharma T."/>
            <person name="Shen D."/>
            <person name="Roswanjaya Y."/>
            <person name="Wardhani T."/>
            <person name="Kalhor M.S."/>
            <person name="Jansen J."/>
            <person name="Van den Hoogen J."/>
            <person name="Gungor B."/>
            <person name="Hartog M."/>
            <person name="Hontelez J."/>
            <person name="Verver J."/>
            <person name="Yang W.-C."/>
            <person name="Schijlen E."/>
            <person name="Repin R."/>
            <person name="Schilthuizen M."/>
            <person name="Schranz E."/>
            <person name="Heidstra R."/>
            <person name="Miyata K."/>
            <person name="Fedorova E."/>
            <person name="Kohlen W."/>
            <person name="Bisseling T."/>
            <person name="Smit S."/>
            <person name="Geurts R."/>
        </authorList>
    </citation>
    <scope>NUCLEOTIDE SEQUENCE [LARGE SCALE GENOMIC DNA]</scope>
    <source>
        <strain evidence="2">cv. RG33-2</strain>
    </source>
</reference>
<evidence type="ECO:0000313" key="2">
    <source>
        <dbReference type="Proteomes" id="UP000237000"/>
    </source>
</evidence>
<sequence length="143" mass="16180">MNYSLAALKVLCEQLKEAREMASQTQKAMSLGGILFQRVWLQGILVSVVEENNHFVLDDGTGLIQLSLSADARLLRSWTLGMYVMVVGAYVLPTSTSTDHHLPIVKVHKMVDLSGFPDREAMWYLEVIEAYKLFYQPLIDDFV</sequence>
<dbReference type="GO" id="GO:0043007">
    <property type="term" value="P:maintenance of rDNA"/>
    <property type="evidence" value="ECO:0007669"/>
    <property type="project" value="TreeGrafter"/>
</dbReference>
<keyword evidence="2" id="KW-1185">Reference proteome</keyword>
<evidence type="ECO:0000313" key="1">
    <source>
        <dbReference type="EMBL" id="PON98746.1"/>
    </source>
</evidence>
<dbReference type="EMBL" id="JXTC01000022">
    <property type="protein sequence ID" value="PON98746.1"/>
    <property type="molecule type" value="Genomic_DNA"/>
</dbReference>
<dbReference type="InterPro" id="IPR012340">
    <property type="entry name" value="NA-bd_OB-fold"/>
</dbReference>